<sequence length="388" mass="41525">MSKILLTEAVAPSTPAAGKVAVYAKTDGLLYQKDDAGVEFGLTPLVAIAKYYDHDQTWVRKTGDNSVIQSPNEIMLRIGNNSYFLSAQIELDVDTAGDWDTVVGTDYSVAANRAGKDFYVYAVQPVSGSVPDFCLSANSTVPDGYTADNSRKVAGFHCLCVAAGTIAGHTLTGYLQGDILPASVWDLYHRPIASSEGMVYSEQAGLWVDIYLASGTGVSTASANGGTISDTRNWMDFVDDFAAVKKMLLDDIEFQIIAAGSNEETNIAGSADPGTTGGHSDTAARRMVSNIGCEDCCGAMWQWLKDHSYRMDGVDLAASQAWAYYDLPGAKGSLYKQGTYGDVKLLAGGTWANAANSGSRSRRADYCRWAAYTSIGGRGRSEPRANRF</sequence>
<gene>
    <name evidence="2" type="ORF">MM415B00245_0016</name>
</gene>
<dbReference type="SUPFAM" id="SSF141658">
    <property type="entry name" value="Bacteriophage trimeric proteins domain"/>
    <property type="match status" value="1"/>
</dbReference>
<dbReference type="InterPro" id="IPR016187">
    <property type="entry name" value="CTDL_fold"/>
</dbReference>
<accession>A0A6M3JBS7</accession>
<dbReference type="AlphaFoldDB" id="A0A6M3JBS7"/>
<evidence type="ECO:0000313" key="2">
    <source>
        <dbReference type="EMBL" id="QJA67310.1"/>
    </source>
</evidence>
<dbReference type="EMBL" id="MT141569">
    <property type="protein sequence ID" value="QJA67310.1"/>
    <property type="molecule type" value="Genomic_DNA"/>
</dbReference>
<organism evidence="2">
    <name type="scientific">viral metagenome</name>
    <dbReference type="NCBI Taxonomy" id="1070528"/>
    <lineage>
        <taxon>unclassified sequences</taxon>
        <taxon>metagenomes</taxon>
        <taxon>organismal metagenomes</taxon>
    </lineage>
</organism>
<dbReference type="Gene3D" id="2.80.20.10">
    <property type="entry name" value="Tail fiber receptor-binding protein"/>
    <property type="match status" value="1"/>
</dbReference>
<protein>
    <submittedName>
        <fullName evidence="2">Putative tail protein</fullName>
    </submittedName>
</protein>
<dbReference type="InterPro" id="IPR042095">
    <property type="entry name" value="SUMF_sf"/>
</dbReference>
<name>A0A6M3JBS7_9ZZZZ</name>
<dbReference type="SUPFAM" id="SSF56436">
    <property type="entry name" value="C-type lectin-like"/>
    <property type="match status" value="1"/>
</dbReference>
<feature type="domain" description="Major tropism determinant second" evidence="1">
    <location>
        <begin position="106"/>
        <end position="186"/>
    </location>
</feature>
<dbReference type="InterPro" id="IPR054114">
    <property type="entry name" value="Mtd_2nd"/>
</dbReference>
<reference evidence="2" key="1">
    <citation type="submission" date="2020-03" db="EMBL/GenBank/DDBJ databases">
        <title>The deep terrestrial virosphere.</title>
        <authorList>
            <person name="Holmfeldt K."/>
            <person name="Nilsson E."/>
            <person name="Simone D."/>
            <person name="Lopez-Fernandez M."/>
            <person name="Wu X."/>
            <person name="de Brujin I."/>
            <person name="Lundin D."/>
            <person name="Andersson A."/>
            <person name="Bertilsson S."/>
            <person name="Dopson M."/>
        </authorList>
    </citation>
    <scope>NUCLEOTIDE SEQUENCE</scope>
    <source>
        <strain evidence="2">MM415B00245</strain>
    </source>
</reference>
<proteinExistence type="predicted"/>
<dbReference type="Pfam" id="PF21916">
    <property type="entry name" value="mtd_2nd"/>
    <property type="match status" value="1"/>
</dbReference>
<dbReference type="Gene3D" id="3.90.1580.10">
    <property type="entry name" value="paralog of FGE (formylglycine-generating enzyme)"/>
    <property type="match status" value="1"/>
</dbReference>
<evidence type="ECO:0000259" key="1">
    <source>
        <dbReference type="Pfam" id="PF21916"/>
    </source>
</evidence>